<dbReference type="HOGENOM" id="CLU_030538_1_1_1"/>
<keyword evidence="4" id="KW-1185">Reference proteome</keyword>
<evidence type="ECO:0000313" key="4">
    <source>
        <dbReference type="Proteomes" id="UP000008021"/>
    </source>
</evidence>
<dbReference type="InterPro" id="IPR025521">
    <property type="entry name" value="Neprosin_propep"/>
</dbReference>
<dbReference type="PANTHER" id="PTHR31589:SF251">
    <property type="entry name" value="OS11G0284600 PROTEIN"/>
    <property type="match status" value="1"/>
</dbReference>
<dbReference type="PROSITE" id="PS52045">
    <property type="entry name" value="NEPROSIN_PEP_CD"/>
    <property type="match status" value="1"/>
</dbReference>
<feature type="domain" description="Neprosin PEP catalytic" evidence="2">
    <location>
        <begin position="130"/>
        <end position="362"/>
    </location>
</feature>
<reference evidence="3" key="1">
    <citation type="submission" date="2015-04" db="UniProtKB">
        <authorList>
            <consortium name="EnsemblPlants"/>
        </authorList>
    </citation>
    <scope>IDENTIFICATION</scope>
</reference>
<dbReference type="eggNOG" id="ENOG502QSP9">
    <property type="taxonomic scope" value="Eukaryota"/>
</dbReference>
<feature type="signal peptide" evidence="1">
    <location>
        <begin position="1"/>
        <end position="22"/>
    </location>
</feature>
<sequence>MGYRGPTAKIFILLSLLSLTFSAEPTKEEFVNHSVVKTFQSGDGQTFACVNFKSQASLKHLLLKNHTTQLLMQPGSFPYSTNGAKGSKIYISNIDMCKIECPYGTVPILTSYMTSMSTRHFHNNIGHNDTGNTNGYENVGTMMAAVETEPSTFYGSQSSISVWEPYLGTGRPPRYTGAVVVDPDMYGDNHAHFEIAWTNKDKSCTNLRCAGFIQLSNRIVPGAVLKPVSTIDGKKYLIIISIFKIWDVWVLLFGEELVGYWPGELFTDLSGAANMIGWMGVASAATGEPFPPMGSGYSPDEGEGRAAFFTDVNVIYSSTSKFVSPNLSEIFTRTTNPNCYQVGRPSSYDSGLHFFFGGAGCSPSQFIK</sequence>
<dbReference type="EnsemblPlants" id="OMERI11G08610.1">
    <property type="protein sequence ID" value="OMERI11G08610.1"/>
    <property type="gene ID" value="OMERI11G08610"/>
</dbReference>
<dbReference type="Gramene" id="OMERI11G08610.1">
    <property type="protein sequence ID" value="OMERI11G08610.1"/>
    <property type="gene ID" value="OMERI11G08610"/>
</dbReference>
<organism evidence="3">
    <name type="scientific">Oryza meridionalis</name>
    <dbReference type="NCBI Taxonomy" id="40149"/>
    <lineage>
        <taxon>Eukaryota</taxon>
        <taxon>Viridiplantae</taxon>
        <taxon>Streptophyta</taxon>
        <taxon>Embryophyta</taxon>
        <taxon>Tracheophyta</taxon>
        <taxon>Spermatophyta</taxon>
        <taxon>Magnoliopsida</taxon>
        <taxon>Liliopsida</taxon>
        <taxon>Poales</taxon>
        <taxon>Poaceae</taxon>
        <taxon>BOP clade</taxon>
        <taxon>Oryzoideae</taxon>
        <taxon>Oryzeae</taxon>
        <taxon>Oryzinae</taxon>
        <taxon>Oryza</taxon>
    </lineage>
</organism>
<dbReference type="AlphaFoldDB" id="A0A0E0F4R8"/>
<dbReference type="Pfam" id="PF03080">
    <property type="entry name" value="Neprosin"/>
    <property type="match status" value="1"/>
</dbReference>
<name>A0A0E0F4R8_9ORYZ</name>
<proteinExistence type="predicted"/>
<dbReference type="Proteomes" id="UP000008021">
    <property type="component" value="Chromosome 11"/>
</dbReference>
<reference evidence="3" key="2">
    <citation type="submission" date="2018-05" db="EMBL/GenBank/DDBJ databases">
        <title>OmerRS3 (Oryza meridionalis Reference Sequence Version 3).</title>
        <authorList>
            <person name="Zhang J."/>
            <person name="Kudrna D."/>
            <person name="Lee S."/>
            <person name="Talag J."/>
            <person name="Welchert J."/>
            <person name="Wing R.A."/>
        </authorList>
    </citation>
    <scope>NUCLEOTIDE SEQUENCE [LARGE SCALE GENOMIC DNA]</scope>
    <source>
        <strain evidence="3">cv. OR44</strain>
    </source>
</reference>
<protein>
    <recommendedName>
        <fullName evidence="2">Neprosin PEP catalytic domain-containing protein</fullName>
    </recommendedName>
</protein>
<evidence type="ECO:0000259" key="2">
    <source>
        <dbReference type="PROSITE" id="PS52045"/>
    </source>
</evidence>
<evidence type="ECO:0000313" key="3">
    <source>
        <dbReference type="EnsemblPlants" id="OMERI11G08610.1"/>
    </source>
</evidence>
<dbReference type="PANTHER" id="PTHR31589">
    <property type="entry name" value="PROTEIN, PUTATIVE (DUF239)-RELATED-RELATED"/>
    <property type="match status" value="1"/>
</dbReference>
<dbReference type="InterPro" id="IPR004314">
    <property type="entry name" value="Neprosin"/>
</dbReference>
<dbReference type="InterPro" id="IPR053168">
    <property type="entry name" value="Glutamic_endopeptidase"/>
</dbReference>
<keyword evidence="1" id="KW-0732">Signal</keyword>
<feature type="chain" id="PRO_5002358948" description="Neprosin PEP catalytic domain-containing protein" evidence="1">
    <location>
        <begin position="23"/>
        <end position="368"/>
    </location>
</feature>
<dbReference type="STRING" id="40149.A0A0E0F4R8"/>
<dbReference type="Pfam" id="PF14365">
    <property type="entry name" value="Neprosin_AP"/>
    <property type="match status" value="1"/>
</dbReference>
<accession>A0A0E0F4R8</accession>
<evidence type="ECO:0000256" key="1">
    <source>
        <dbReference type="SAM" id="SignalP"/>
    </source>
</evidence>